<proteinExistence type="predicted"/>
<name>A0A1F4XEL5_UNCKA</name>
<gene>
    <name evidence="3" type="ORF">A3K01_03290</name>
</gene>
<evidence type="ECO:0000256" key="2">
    <source>
        <dbReference type="SAM" id="Phobius"/>
    </source>
</evidence>
<feature type="region of interest" description="Disordered" evidence="1">
    <location>
        <begin position="309"/>
        <end position="328"/>
    </location>
</feature>
<keyword evidence="2" id="KW-0812">Transmembrane</keyword>
<dbReference type="EMBL" id="MEWJ01000022">
    <property type="protein sequence ID" value="OGC80086.1"/>
    <property type="molecule type" value="Genomic_DNA"/>
</dbReference>
<feature type="transmembrane region" description="Helical" evidence="2">
    <location>
        <begin position="284"/>
        <end position="304"/>
    </location>
</feature>
<evidence type="ECO:0008006" key="5">
    <source>
        <dbReference type="Google" id="ProtNLM"/>
    </source>
</evidence>
<comment type="caution">
    <text evidence="3">The sequence shown here is derived from an EMBL/GenBank/DDBJ whole genome shotgun (WGS) entry which is preliminary data.</text>
</comment>
<reference evidence="3 4" key="1">
    <citation type="journal article" date="2016" name="Nat. Commun.">
        <title>Thousands of microbial genomes shed light on interconnected biogeochemical processes in an aquifer system.</title>
        <authorList>
            <person name="Anantharaman K."/>
            <person name="Brown C.T."/>
            <person name="Hug L.A."/>
            <person name="Sharon I."/>
            <person name="Castelle C.J."/>
            <person name="Probst A.J."/>
            <person name="Thomas B.C."/>
            <person name="Singh A."/>
            <person name="Wilkins M.J."/>
            <person name="Karaoz U."/>
            <person name="Brodie E.L."/>
            <person name="Williams K.H."/>
            <person name="Hubbard S.S."/>
            <person name="Banfield J.F."/>
        </authorList>
    </citation>
    <scope>NUCLEOTIDE SEQUENCE [LARGE SCALE GENOMIC DNA]</scope>
</reference>
<dbReference type="InterPro" id="IPR036457">
    <property type="entry name" value="PPM-type-like_dom_sf"/>
</dbReference>
<dbReference type="AlphaFoldDB" id="A0A1F4XEL5"/>
<keyword evidence="2" id="KW-0472">Membrane</keyword>
<sequence length="602" mass="66172">MKKKLTAKIQEINPPLPQFATSFAKCLVIEPESKEILLKKGTIYSVYEITGTANFDTALTDRVLRDILHNSYYQSDNISPIQSLEKAIVEAKEKILQLSNDALSAEPAGVQLNVTAGVLWGNVFYAVGVGDADSYLMRDGAVKPIEAVSEGTFAAASGIVKDEDVVILCSRQFSKNYPPQRLLSTRIAEQTLKENEACVLLKFIIDTSFTEEEVIDFGLEKQASRNRKREQVEKIILGARKSVEKAAPLAKKISGLFAKKKQTTSRIDTSGVNKREAVKITKKVVFLLPVLGIILVGALIWQLAGKKTPSEAPVPQVQNETPPETPQPQEAAINVAEITKDDGLYKVLRTTPEIFYDIKITDQKADPKEIVTIGDSLIVSDPASGKIYRSGTGTAKFDAETATYPGIKSLINANGRVGFLQNSKFYSYSPTAPADIASFDMPGVEIINTYSDYLYGITADKLNRYEKSGAQYSETLWGQSAEFQNARSLTVAYSIYLLTSNGELTKHTSGNKNAFEVKGLNNSLSGATKVITDIDFDNIYILDPPNQRVIVLDTEGNLVKQYTHEPQASWDSLRDMTVTSDESTIYLLNGSKVMTLILEAQN</sequence>
<dbReference type="SUPFAM" id="SSF81606">
    <property type="entry name" value="PP2C-like"/>
    <property type="match status" value="1"/>
</dbReference>
<organism evidence="3 4">
    <name type="scientific">candidate division WWE3 bacterium RIFOXYD1_FULL_43_17</name>
    <dbReference type="NCBI Taxonomy" id="1802652"/>
    <lineage>
        <taxon>Bacteria</taxon>
        <taxon>Katanobacteria</taxon>
    </lineage>
</organism>
<accession>A0A1F4XEL5</accession>
<evidence type="ECO:0000256" key="1">
    <source>
        <dbReference type="SAM" id="MobiDB-lite"/>
    </source>
</evidence>
<feature type="compositionally biased region" description="Low complexity" evidence="1">
    <location>
        <begin position="315"/>
        <end position="328"/>
    </location>
</feature>
<evidence type="ECO:0000313" key="4">
    <source>
        <dbReference type="Proteomes" id="UP000177845"/>
    </source>
</evidence>
<protein>
    <recommendedName>
        <fullName evidence="5">PPM-type phosphatase domain-containing protein</fullName>
    </recommendedName>
</protein>
<keyword evidence="2" id="KW-1133">Transmembrane helix</keyword>
<dbReference type="Proteomes" id="UP000177845">
    <property type="component" value="Unassembled WGS sequence"/>
</dbReference>
<evidence type="ECO:0000313" key="3">
    <source>
        <dbReference type="EMBL" id="OGC80086.1"/>
    </source>
</evidence>